<dbReference type="Proteomes" id="UP000018861">
    <property type="component" value="Unassembled WGS sequence"/>
</dbReference>
<dbReference type="InterPro" id="IPR057561">
    <property type="entry name" value="NADase_transloc"/>
</dbReference>
<organism evidence="2 3">
    <name type="scientific">Bacteroides pyogenes JCM 6292</name>
    <dbReference type="NCBI Taxonomy" id="1235809"/>
    <lineage>
        <taxon>Bacteria</taxon>
        <taxon>Pseudomonadati</taxon>
        <taxon>Bacteroidota</taxon>
        <taxon>Bacteroidia</taxon>
        <taxon>Bacteroidales</taxon>
        <taxon>Bacteroidaceae</taxon>
        <taxon>Bacteroides</taxon>
    </lineage>
</organism>
<comment type="caution">
    <text evidence="2">The sequence shown here is derived from an EMBL/GenBank/DDBJ whole genome shotgun (WGS) entry which is preliminary data.</text>
</comment>
<dbReference type="EMBL" id="BAIQ01000037">
    <property type="protein sequence ID" value="GAE16544.1"/>
    <property type="molecule type" value="Genomic_DNA"/>
</dbReference>
<protein>
    <recommendedName>
        <fullName evidence="1">NAD glycohydrolase translocation F5/8 type C domain-containing protein</fullName>
    </recommendedName>
</protein>
<dbReference type="AlphaFoldDB" id="W4PBL5"/>
<dbReference type="NCBIfam" id="NF047619">
    <property type="entry name" value="NADase_discoid"/>
    <property type="match status" value="1"/>
</dbReference>
<accession>W4PBL5</accession>
<reference evidence="2 3" key="1">
    <citation type="journal article" date="2014" name="Genome Announc.">
        <title>Draft Genome Sequences of Three Strains of Bacteroides pyogenes Isolated from a Cat and Swine.</title>
        <authorList>
            <person name="Sakamoto M."/>
            <person name="Oshima K."/>
            <person name="Suda W."/>
            <person name="Kitamura K."/>
            <person name="Iida T."/>
            <person name="Hattori M."/>
            <person name="Ohkuma M."/>
        </authorList>
    </citation>
    <scope>NUCLEOTIDE SEQUENCE [LARGE SCALE GENOMIC DNA]</scope>
    <source>
        <strain evidence="2 3">JCM 6292</strain>
    </source>
</reference>
<feature type="domain" description="NAD glycohydrolase translocation F5/8 type C" evidence="1">
    <location>
        <begin position="20"/>
        <end position="110"/>
    </location>
</feature>
<name>W4PBL5_9BACE</name>
<sequence length="166" mass="18908">MSKRAKSGNGKHLGVGCVFYCACERGKIAASLELKPHHGIPYAAKNAHDLSYKTAWVEGVQGDGIGENLIDCFPPTNPRIIKVIVIKGYSKSDETWRNNSRVKQRTRHYHQRKQPLVWQKNSRVKLLKMYVDYKPYALLHLAARKATGLNLTKIIHKTMRHFTVLS</sequence>
<evidence type="ECO:0000259" key="1">
    <source>
        <dbReference type="Pfam" id="PF25302"/>
    </source>
</evidence>
<dbReference type="Pfam" id="PF25302">
    <property type="entry name" value="NADase_transloc"/>
    <property type="match status" value="1"/>
</dbReference>
<evidence type="ECO:0000313" key="3">
    <source>
        <dbReference type="Proteomes" id="UP000018861"/>
    </source>
</evidence>
<evidence type="ECO:0000313" key="2">
    <source>
        <dbReference type="EMBL" id="GAE16544.1"/>
    </source>
</evidence>
<proteinExistence type="predicted"/>
<gene>
    <name evidence="2" type="ORF">JCM6292_2990</name>
</gene>